<feature type="binding site" evidence="4">
    <location>
        <position position="132"/>
    </location>
    <ligand>
        <name>D-ribulose 5-phosphate</name>
        <dbReference type="ChEBI" id="CHEBI:58121"/>
    </ligand>
</feature>
<evidence type="ECO:0000256" key="2">
    <source>
        <dbReference type="ARBA" id="ARBA00023235"/>
    </source>
</evidence>
<feature type="binding site" evidence="4">
    <location>
        <position position="99"/>
    </location>
    <ligand>
        <name>D-ribulose 5-phosphate</name>
        <dbReference type="ChEBI" id="CHEBI:58121"/>
    </ligand>
</feature>
<feature type="binding site" evidence="4">
    <location>
        <position position="109"/>
    </location>
    <ligand>
        <name>D-ribulose 5-phosphate</name>
        <dbReference type="ChEBI" id="CHEBI:58121"/>
    </ligand>
</feature>
<dbReference type="EMBL" id="JABZGU010000015">
    <property type="protein sequence ID" value="MBF4802468.1"/>
    <property type="molecule type" value="Genomic_DNA"/>
</dbReference>
<dbReference type="RefSeq" id="WP_379868731.1">
    <property type="nucleotide sequence ID" value="NZ_JBHRNZ010000015.1"/>
</dbReference>
<reference evidence="5" key="1">
    <citation type="submission" date="2020-04" db="EMBL/GenBank/DDBJ databases">
        <title>Deep metagenomics examines the oral microbiome during advanced dental caries in children, revealing novel taxa and co-occurrences with host molecules.</title>
        <authorList>
            <person name="Baker J.L."/>
            <person name="Morton J.T."/>
            <person name="Dinis M."/>
            <person name="Alvarez R."/>
            <person name="Tran N.C."/>
            <person name="Knight R."/>
            <person name="Edlund A."/>
        </authorList>
    </citation>
    <scope>NUCLEOTIDE SEQUENCE</scope>
    <source>
        <strain evidence="5">JCVI_3_bin.11</strain>
    </source>
</reference>
<dbReference type="InterPro" id="IPR036569">
    <property type="entry name" value="RpiB_LacA_LacB_sf"/>
</dbReference>
<evidence type="ECO:0000313" key="5">
    <source>
        <dbReference type="EMBL" id="MBF4802468.1"/>
    </source>
</evidence>
<proteinExistence type="inferred from homology"/>
<evidence type="ECO:0000256" key="3">
    <source>
        <dbReference type="PIRSR" id="PIRSR005384-1"/>
    </source>
</evidence>
<dbReference type="GO" id="GO:0019316">
    <property type="term" value="P:D-allose catabolic process"/>
    <property type="evidence" value="ECO:0007669"/>
    <property type="project" value="TreeGrafter"/>
</dbReference>
<dbReference type="InterPro" id="IPR004785">
    <property type="entry name" value="RpiB"/>
</dbReference>
<dbReference type="AlphaFoldDB" id="A0A9D5X7J5"/>
<dbReference type="NCBIfam" id="TIGR01120">
    <property type="entry name" value="rpiB"/>
    <property type="match status" value="1"/>
</dbReference>
<dbReference type="GO" id="GO:0009052">
    <property type="term" value="P:pentose-phosphate shunt, non-oxidative branch"/>
    <property type="evidence" value="ECO:0007669"/>
    <property type="project" value="TreeGrafter"/>
</dbReference>
<dbReference type="PANTHER" id="PTHR30345:SF0">
    <property type="entry name" value="DNA DAMAGE-REPAIR_TOLERATION PROTEIN DRT102"/>
    <property type="match status" value="1"/>
</dbReference>
<gene>
    <name evidence="5" type="primary">rpiB</name>
    <name evidence="5" type="ORF">HXK24_01385</name>
</gene>
<evidence type="ECO:0000256" key="1">
    <source>
        <dbReference type="ARBA" id="ARBA00008754"/>
    </source>
</evidence>
<accession>A0A9D5X7J5</accession>
<dbReference type="GO" id="GO:0004751">
    <property type="term" value="F:ribose-5-phosphate isomerase activity"/>
    <property type="evidence" value="ECO:0007669"/>
    <property type="project" value="UniProtKB-EC"/>
</dbReference>
<feature type="binding site" evidence="4">
    <location>
        <begin position="66"/>
        <end position="70"/>
    </location>
    <ligand>
        <name>D-ribulose 5-phosphate</name>
        <dbReference type="ChEBI" id="CHEBI:58121"/>
    </ligand>
</feature>
<feature type="binding site" evidence="4">
    <location>
        <position position="136"/>
    </location>
    <ligand>
        <name>D-ribulose 5-phosphate</name>
        <dbReference type="ChEBI" id="CHEBI:58121"/>
    </ligand>
</feature>
<dbReference type="Gene3D" id="3.40.1400.10">
    <property type="entry name" value="Sugar-phosphate isomerase, RpiB/LacA/LacB"/>
    <property type="match status" value="1"/>
</dbReference>
<feature type="active site" description="Proton acceptor" evidence="3">
    <location>
        <position position="65"/>
    </location>
</feature>
<dbReference type="PIRSF" id="PIRSF005384">
    <property type="entry name" value="RpiB_LacA_B"/>
    <property type="match status" value="1"/>
</dbReference>
<dbReference type="InterPro" id="IPR003500">
    <property type="entry name" value="RpiB_LacA_LacB"/>
</dbReference>
<comment type="caution">
    <text evidence="5">The sequence shown here is derived from an EMBL/GenBank/DDBJ whole genome shotgun (WGS) entry which is preliminary data.</text>
</comment>
<dbReference type="SUPFAM" id="SSF89623">
    <property type="entry name" value="Ribose/Galactose isomerase RpiB/AlsB"/>
    <property type="match status" value="1"/>
</dbReference>
<name>A0A9D5X7J5_9ACTN</name>
<dbReference type="Pfam" id="PF02502">
    <property type="entry name" value="LacAB_rpiB"/>
    <property type="match status" value="1"/>
</dbReference>
<keyword evidence="2 5" id="KW-0413">Isomerase</keyword>
<dbReference type="NCBIfam" id="NF004051">
    <property type="entry name" value="PRK05571.1"/>
    <property type="match status" value="1"/>
</dbReference>
<protein>
    <submittedName>
        <fullName evidence="5">Ribose 5-phosphate isomerase B</fullName>
        <ecNumber evidence="5">5.3.1.6</ecNumber>
    </submittedName>
</protein>
<organism evidence="5 6">
    <name type="scientific">Lancefieldella parvula</name>
    <dbReference type="NCBI Taxonomy" id="1382"/>
    <lineage>
        <taxon>Bacteria</taxon>
        <taxon>Bacillati</taxon>
        <taxon>Actinomycetota</taxon>
        <taxon>Coriobacteriia</taxon>
        <taxon>Coriobacteriales</taxon>
        <taxon>Atopobiaceae</taxon>
        <taxon>Lancefieldella</taxon>
    </lineage>
</organism>
<feature type="active site" description="Proton donor" evidence="3">
    <location>
        <position position="98"/>
    </location>
</feature>
<evidence type="ECO:0000256" key="4">
    <source>
        <dbReference type="PIRSR" id="PIRSR005384-2"/>
    </source>
</evidence>
<dbReference type="PANTHER" id="PTHR30345">
    <property type="entry name" value="RIBOSE-5-PHOSPHATE ISOMERASE B"/>
    <property type="match status" value="1"/>
</dbReference>
<sequence>MRIAVGSDHAGFIQKDPIVEHIKSLGHEVLDFGPANDDRVDYPDFADKVARAVAAGKADRGVLICGTGIGIAMTADKVPGIRATPVQTVQFAELAREHNNANVIGLSGRFTDLAVNEAIVDTFLSTEFAGGRHAGRVEKIMREDDPNFKGVDAE</sequence>
<evidence type="ECO:0000313" key="6">
    <source>
        <dbReference type="Proteomes" id="UP000787322"/>
    </source>
</evidence>
<comment type="similarity">
    <text evidence="1">Belongs to the LacAB/RpiB family.</text>
</comment>
<dbReference type="Proteomes" id="UP000787322">
    <property type="component" value="Unassembled WGS sequence"/>
</dbReference>
<feature type="binding site" evidence="4">
    <location>
        <begin position="8"/>
        <end position="9"/>
    </location>
    <ligand>
        <name>D-ribulose 5-phosphate</name>
        <dbReference type="ChEBI" id="CHEBI:58121"/>
    </ligand>
</feature>
<dbReference type="NCBIfam" id="TIGR00689">
    <property type="entry name" value="rpiB_lacA_lacB"/>
    <property type="match status" value="1"/>
</dbReference>
<dbReference type="EC" id="5.3.1.6" evidence="5"/>